<comment type="caution">
    <text evidence="3">The sequence shown here is derived from an EMBL/GenBank/DDBJ whole genome shotgun (WGS) entry which is preliminary data.</text>
</comment>
<keyword evidence="3" id="KW-0067">ATP-binding</keyword>
<protein>
    <submittedName>
        <fullName evidence="3">Replicative DNA helicase</fullName>
    </submittedName>
</protein>
<dbReference type="SUPFAM" id="SSF52540">
    <property type="entry name" value="P-loop containing nucleoside triphosphate hydrolases"/>
    <property type="match status" value="1"/>
</dbReference>
<gene>
    <name evidence="3" type="ORF">FRUB_08107</name>
</gene>
<feature type="domain" description="SF4 helicase" evidence="2">
    <location>
        <begin position="20"/>
        <end position="274"/>
    </location>
</feature>
<evidence type="ECO:0000313" key="3">
    <source>
        <dbReference type="EMBL" id="OWK35544.1"/>
    </source>
</evidence>
<dbReference type="GO" id="GO:0003678">
    <property type="term" value="F:DNA helicase activity"/>
    <property type="evidence" value="ECO:0007669"/>
    <property type="project" value="InterPro"/>
</dbReference>
<reference evidence="4" key="1">
    <citation type="submission" date="2017-06" db="EMBL/GenBank/DDBJ databases">
        <title>Genome analysis of Fimbriiglobus ruber SP5, the first member of the order Planctomycetales with confirmed chitinolytic capability.</title>
        <authorList>
            <person name="Ravin N.V."/>
            <person name="Rakitin A.L."/>
            <person name="Ivanova A.A."/>
            <person name="Beletsky A.V."/>
            <person name="Kulichevskaya I.S."/>
            <person name="Mardanov A.V."/>
            <person name="Dedysh S.N."/>
        </authorList>
    </citation>
    <scope>NUCLEOTIDE SEQUENCE [LARGE SCALE GENOMIC DNA]</scope>
    <source>
        <strain evidence="4">SP5</strain>
    </source>
</reference>
<proteinExistence type="predicted"/>
<dbReference type="Pfam" id="PF03796">
    <property type="entry name" value="DnaB_C"/>
    <property type="match status" value="1"/>
</dbReference>
<dbReference type="AlphaFoldDB" id="A0A225D7C0"/>
<dbReference type="EMBL" id="NIDE01000017">
    <property type="protein sequence ID" value="OWK35544.1"/>
    <property type="molecule type" value="Genomic_DNA"/>
</dbReference>
<keyword evidence="4" id="KW-1185">Reference proteome</keyword>
<keyword evidence="3" id="KW-0378">Hydrolase</keyword>
<name>A0A225D7C0_9BACT</name>
<dbReference type="PANTHER" id="PTHR30153:SF2">
    <property type="entry name" value="REPLICATIVE DNA HELICASE"/>
    <property type="match status" value="1"/>
</dbReference>
<dbReference type="Proteomes" id="UP000214646">
    <property type="component" value="Unassembled WGS sequence"/>
</dbReference>
<evidence type="ECO:0000313" key="4">
    <source>
        <dbReference type="Proteomes" id="UP000214646"/>
    </source>
</evidence>
<keyword evidence="1" id="KW-0639">Primosome</keyword>
<dbReference type="InterPro" id="IPR003593">
    <property type="entry name" value="AAA+_ATPase"/>
</dbReference>
<dbReference type="InterPro" id="IPR027417">
    <property type="entry name" value="P-loop_NTPase"/>
</dbReference>
<dbReference type="OrthoDB" id="8417311at2"/>
<dbReference type="InterPro" id="IPR007694">
    <property type="entry name" value="DNA_helicase_DnaB-like_C"/>
</dbReference>
<evidence type="ECO:0000256" key="1">
    <source>
        <dbReference type="ARBA" id="ARBA00022515"/>
    </source>
</evidence>
<sequence length="295" mass="32043">MSVPRPVSALDLARDRSRYDLDAKPERWLAGPPFDTLDIRPGRVLLFGAPPGAGKTTFALQLVTNLLDRYPALRCVVGNVETAAPVLLDKLLARFASVDFTAVMNRELLAIERQRIDDALRDRANLLDRLAFLDPPFSVPNLFGVMKGFDARLAVVDYVQRFAADDKEDRAKLDTVMSQIRTLADQGAAVLVISSVARQKNRNGGSTYGGLTLAAFRGSAELEFGADSAFLLHSDPVSGVSRLECVKERFGRQRDISLRFCGEYQRFDAGDLLDGFDAAPGPSTPAPAAGGTVTL</sequence>
<dbReference type="PANTHER" id="PTHR30153">
    <property type="entry name" value="REPLICATIVE DNA HELICASE DNAB"/>
    <property type="match status" value="1"/>
</dbReference>
<dbReference type="PROSITE" id="PS51199">
    <property type="entry name" value="SF4_HELICASE"/>
    <property type="match status" value="1"/>
</dbReference>
<accession>A0A225D7C0</accession>
<keyword evidence="3" id="KW-0347">Helicase</keyword>
<dbReference type="SMART" id="SM00382">
    <property type="entry name" value="AAA"/>
    <property type="match status" value="1"/>
</dbReference>
<dbReference type="GO" id="GO:0005524">
    <property type="term" value="F:ATP binding"/>
    <property type="evidence" value="ECO:0007669"/>
    <property type="project" value="InterPro"/>
</dbReference>
<keyword evidence="3" id="KW-0547">Nucleotide-binding</keyword>
<dbReference type="GO" id="GO:0005829">
    <property type="term" value="C:cytosol"/>
    <property type="evidence" value="ECO:0007669"/>
    <property type="project" value="TreeGrafter"/>
</dbReference>
<organism evidence="3 4">
    <name type="scientific">Fimbriiglobus ruber</name>
    <dbReference type="NCBI Taxonomy" id="1908690"/>
    <lineage>
        <taxon>Bacteria</taxon>
        <taxon>Pseudomonadati</taxon>
        <taxon>Planctomycetota</taxon>
        <taxon>Planctomycetia</taxon>
        <taxon>Gemmatales</taxon>
        <taxon>Gemmataceae</taxon>
        <taxon>Fimbriiglobus</taxon>
    </lineage>
</organism>
<dbReference type="Gene3D" id="3.40.50.300">
    <property type="entry name" value="P-loop containing nucleotide triphosphate hydrolases"/>
    <property type="match status" value="1"/>
</dbReference>
<dbReference type="GO" id="GO:1990077">
    <property type="term" value="C:primosome complex"/>
    <property type="evidence" value="ECO:0007669"/>
    <property type="project" value="UniProtKB-KW"/>
</dbReference>
<dbReference type="RefSeq" id="WP_088258724.1">
    <property type="nucleotide sequence ID" value="NZ_NIDE01000017.1"/>
</dbReference>
<dbReference type="GO" id="GO:0006269">
    <property type="term" value="P:DNA replication, synthesis of primer"/>
    <property type="evidence" value="ECO:0007669"/>
    <property type="project" value="UniProtKB-KW"/>
</dbReference>
<evidence type="ECO:0000259" key="2">
    <source>
        <dbReference type="PROSITE" id="PS51199"/>
    </source>
</evidence>